<sequence>MNAMIRLFISIIICFFCWSMHAQMHYLKGSVMAADTKEPIPFASVFVKGTSEGTITDTVGVFAFRFSGDSVTVSAIGFETKTISVENVLSELNVQLLPAVTELEEVKVLPSDHRVRWILKNAIKNKSINNPERYDRYAYQKYTKWDYNLNNAEKSLMKSRAFRNHKHLFKQAEDSSFYLPVYFSEQVVYNEFQRKPLQEKSTVLADKTSGIGLLDNLEVGGYTSGLDININYYDNYLNFYEQNFVSPIADNGRFYYRYYLEDSVRVDGDKYFKVTFYPKRKGENVFRGYMLIDDERFAIQKIEADVSAGNQLNFIKNFKIKAAYQLLHDSIPFYKSSYTSAVFDYLPVRGDTTKDRLELTFQEFTSFSKVQINPVKEIELSDRSLKYEAVALNGAKERDSVYWANIRHQKLTRDDLDKYAVIDSLNELPSVKLANDVVEMGMTGYFDVGKFEVGPYTEFLESNKIEGTRFFFGGRTSSEISEHWMFYGGLGYGTKNNLLTGHGGIGYKIPTAKRNVLNLSYDDSYIRMGENRKILYLYENMLTPSETNLISTIFARDEFDELYRQQSVKFSFEHEWRTGLSTTLMTDYMKQYSPEYYPYVYQGNEIGSISAFEVGVNFRLSWKEKYIDKGYRRLYTGSDHPIVNVALSGGYVSFENKENGYAKVHATFKHKKYFGQTFLNYAFEVGKIFGTLPYTMLEIPRGNETYGYYRYDFNMINYLEFVHDQYFNSYIEYHLNGFFFNRMPLLKRLGLREVLSAKTMMGSLSEQQKNGVVMPNSIRSVQGVYAEVGAGLENVFRFFRIEGVWRLAPQSIQDAPSFGVRVKFEIKL</sequence>
<proteinExistence type="predicted"/>
<protein>
    <recommendedName>
        <fullName evidence="3">TonB-linked outer membrane protein, SusC/RagA family</fullName>
    </recommendedName>
</protein>
<dbReference type="eggNOG" id="COG4775">
    <property type="taxonomic scope" value="Bacteria"/>
</dbReference>
<dbReference type="InterPro" id="IPR008969">
    <property type="entry name" value="CarboxyPept-like_regulatory"/>
</dbReference>
<name>W7YBC6_9BACT</name>
<organism evidence="1 2">
    <name type="scientific">Saccharicrinis fermentans DSM 9555 = JCM 21142</name>
    <dbReference type="NCBI Taxonomy" id="869213"/>
    <lineage>
        <taxon>Bacteria</taxon>
        <taxon>Pseudomonadati</taxon>
        <taxon>Bacteroidota</taxon>
        <taxon>Bacteroidia</taxon>
        <taxon>Marinilabiliales</taxon>
        <taxon>Marinilabiliaceae</taxon>
        <taxon>Saccharicrinis</taxon>
    </lineage>
</organism>
<accession>W7YBC6</accession>
<dbReference type="EMBL" id="BAMD01000116">
    <property type="protein sequence ID" value="GAF05747.1"/>
    <property type="molecule type" value="Genomic_DNA"/>
</dbReference>
<dbReference type="AlphaFoldDB" id="W7YBC6"/>
<keyword evidence="2" id="KW-1185">Reference proteome</keyword>
<reference evidence="1 2" key="1">
    <citation type="journal article" date="2014" name="Genome Announc.">
        <title>Draft Genome Sequence of Cytophaga fermentans JCM 21142T, a Facultative Anaerobe Isolated from Marine Mud.</title>
        <authorList>
            <person name="Starns D."/>
            <person name="Oshima K."/>
            <person name="Suda W."/>
            <person name="Iino T."/>
            <person name="Yuki M."/>
            <person name="Inoue J."/>
            <person name="Kitamura K."/>
            <person name="Iida T."/>
            <person name="Darby A."/>
            <person name="Hattori M."/>
            <person name="Ohkuma M."/>
        </authorList>
    </citation>
    <scope>NUCLEOTIDE SEQUENCE [LARGE SCALE GENOMIC DNA]</scope>
    <source>
        <strain evidence="1 2">JCM 21142</strain>
    </source>
</reference>
<dbReference type="SUPFAM" id="SSF49464">
    <property type="entry name" value="Carboxypeptidase regulatory domain-like"/>
    <property type="match status" value="1"/>
</dbReference>
<dbReference type="STRING" id="869213.GCA_000517085_02440"/>
<evidence type="ECO:0000313" key="2">
    <source>
        <dbReference type="Proteomes" id="UP000019402"/>
    </source>
</evidence>
<dbReference type="Gene3D" id="2.60.40.1120">
    <property type="entry name" value="Carboxypeptidase-like, regulatory domain"/>
    <property type="match status" value="1"/>
</dbReference>
<dbReference type="Proteomes" id="UP000019402">
    <property type="component" value="Unassembled WGS sequence"/>
</dbReference>
<comment type="caution">
    <text evidence="1">The sequence shown here is derived from an EMBL/GenBank/DDBJ whole genome shotgun (WGS) entry which is preliminary data.</text>
</comment>
<dbReference type="Pfam" id="PF13715">
    <property type="entry name" value="CarbopepD_reg_2"/>
    <property type="match status" value="1"/>
</dbReference>
<evidence type="ECO:0008006" key="3">
    <source>
        <dbReference type="Google" id="ProtNLM"/>
    </source>
</evidence>
<evidence type="ECO:0000313" key="1">
    <source>
        <dbReference type="EMBL" id="GAF05747.1"/>
    </source>
</evidence>
<gene>
    <name evidence="1" type="ORF">JCM21142_104498</name>
</gene>
<dbReference type="Pfam" id="PF18939">
    <property type="entry name" value="DUF5686"/>
    <property type="match status" value="1"/>
</dbReference>
<dbReference type="InterPro" id="IPR043741">
    <property type="entry name" value="DUF5686"/>
</dbReference>